<keyword evidence="1" id="KW-1133">Transmembrane helix</keyword>
<evidence type="ECO:0000259" key="2">
    <source>
        <dbReference type="SMART" id="SM00831"/>
    </source>
</evidence>
<gene>
    <name evidence="3" type="ORF">GM540_01625</name>
</gene>
<name>A0A6G2D848_STREE</name>
<feature type="transmembrane region" description="Helical" evidence="1">
    <location>
        <begin position="86"/>
        <end position="105"/>
    </location>
</feature>
<dbReference type="SMART" id="SM00831">
    <property type="entry name" value="Cation_ATPase_N"/>
    <property type="match status" value="1"/>
</dbReference>
<reference evidence="3 4" key="1">
    <citation type="submission" date="2019-11" db="EMBL/GenBank/DDBJ databases">
        <title>Growth characteristics of pneumococcus vary with the chemical composition of the capsule and with environmental conditions.</title>
        <authorList>
            <person name="Tothpal A."/>
            <person name="Desobry K."/>
            <person name="Joshi S."/>
            <person name="Wyllie A.L."/>
            <person name="Weinberger D.M."/>
        </authorList>
    </citation>
    <scope>NUCLEOTIDE SEQUENCE [LARGE SCALE GENOMIC DNA]</scope>
    <source>
        <strain evidence="4">pnumococcus19F</strain>
    </source>
</reference>
<dbReference type="EMBL" id="WNHQ01000065">
    <property type="protein sequence ID" value="MTV72740.1"/>
    <property type="molecule type" value="Genomic_DNA"/>
</dbReference>
<dbReference type="Gene3D" id="2.70.150.10">
    <property type="entry name" value="Calcium-transporting ATPase, cytoplasmic transduction domain A"/>
    <property type="match status" value="1"/>
</dbReference>
<feature type="transmembrane region" description="Helical" evidence="1">
    <location>
        <begin position="62"/>
        <end position="80"/>
    </location>
</feature>
<keyword evidence="1" id="KW-0472">Membrane</keyword>
<dbReference type="AlphaFoldDB" id="A0A6G2D848"/>
<proteinExistence type="predicted"/>
<comment type="caution">
    <text evidence="3">The sequence shown here is derived from an EMBL/GenBank/DDBJ whole genome shotgun (WGS) entry which is preliminary data.</text>
</comment>
<evidence type="ECO:0000256" key="1">
    <source>
        <dbReference type="SAM" id="Phobius"/>
    </source>
</evidence>
<dbReference type="Pfam" id="PF00690">
    <property type="entry name" value="Cation_ATPase_N"/>
    <property type="match status" value="1"/>
</dbReference>
<dbReference type="InterPro" id="IPR023298">
    <property type="entry name" value="ATPase_P-typ_TM_dom_sf"/>
</dbReference>
<feature type="non-terminal residue" evidence="3">
    <location>
        <position position="115"/>
    </location>
</feature>
<accession>A0A6G2D848</accession>
<evidence type="ECO:0000313" key="4">
    <source>
        <dbReference type="Proteomes" id="UP000483094"/>
    </source>
</evidence>
<dbReference type="Proteomes" id="UP000483094">
    <property type="component" value="Unassembled WGS sequence"/>
</dbReference>
<dbReference type="Gene3D" id="1.20.1110.10">
    <property type="entry name" value="Calcium-transporting ATPase, transmembrane domain"/>
    <property type="match status" value="1"/>
</dbReference>
<dbReference type="InterPro" id="IPR004014">
    <property type="entry name" value="ATPase_P-typ_cation-transptr_N"/>
</dbReference>
<sequence>MSKEQKRQAFYTQSPEEVLQAVDATEQGLSSSEAEKRLAEFGHNELEEGEKRSILVKFIEQFKDLMIIILVAAAILSVVTSGGEDIADAIIILAVVIINAAFGVYQEGKAEEAIE</sequence>
<feature type="domain" description="Cation-transporting P-type ATPase N-terminal" evidence="2">
    <location>
        <begin position="9"/>
        <end position="82"/>
    </location>
</feature>
<protein>
    <submittedName>
        <fullName evidence="3">ATPase</fullName>
    </submittedName>
</protein>
<keyword evidence="1" id="KW-0812">Transmembrane</keyword>
<dbReference type="PANTHER" id="PTHR42861">
    <property type="entry name" value="CALCIUM-TRANSPORTING ATPASE"/>
    <property type="match status" value="1"/>
</dbReference>
<dbReference type="SUPFAM" id="SSF81665">
    <property type="entry name" value="Calcium ATPase, transmembrane domain M"/>
    <property type="match status" value="1"/>
</dbReference>
<organism evidence="3 4">
    <name type="scientific">Streptococcus pneumoniae</name>
    <dbReference type="NCBI Taxonomy" id="1313"/>
    <lineage>
        <taxon>Bacteria</taxon>
        <taxon>Bacillati</taxon>
        <taxon>Bacillota</taxon>
        <taxon>Bacilli</taxon>
        <taxon>Lactobacillales</taxon>
        <taxon>Streptococcaceae</taxon>
        <taxon>Streptococcus</taxon>
    </lineage>
</organism>
<evidence type="ECO:0000313" key="3">
    <source>
        <dbReference type="EMBL" id="MTV72740.1"/>
    </source>
</evidence>